<organism evidence="1 2">
    <name type="scientific">Escherichia coli</name>
    <dbReference type="NCBI Taxonomy" id="562"/>
    <lineage>
        <taxon>Bacteria</taxon>
        <taxon>Pseudomonadati</taxon>
        <taxon>Pseudomonadota</taxon>
        <taxon>Gammaproteobacteria</taxon>
        <taxon>Enterobacterales</taxon>
        <taxon>Enterobacteriaceae</taxon>
        <taxon>Escherichia</taxon>
    </lineage>
</organism>
<proteinExistence type="predicted"/>
<reference evidence="1 2" key="1">
    <citation type="submission" date="2018-08" db="EMBL/GenBank/DDBJ databases">
        <authorList>
            <consortium name="PulseNet: The National Subtyping Network for Foodborne Disease Surveillance"/>
            <person name="Tarr C.L."/>
            <person name="Trees E."/>
            <person name="Katz L.S."/>
            <person name="Carleton-Romer H.A."/>
            <person name="Stroika S."/>
            <person name="Kucerova Z."/>
            <person name="Roache K.F."/>
            <person name="Sabol A.L."/>
            <person name="Besser J."/>
            <person name="Gerner-Smidt P."/>
        </authorList>
    </citation>
    <scope>NUCLEOTIDE SEQUENCE [LARGE SCALE GENOMIC DNA]</scope>
    <source>
        <strain evidence="1 2">PNUSAE011918</strain>
    </source>
</reference>
<evidence type="ECO:0000313" key="1">
    <source>
        <dbReference type="EMBL" id="EFA8785767.1"/>
    </source>
</evidence>
<dbReference type="AlphaFoldDB" id="A0A828HAZ0"/>
<dbReference type="Proteomes" id="UP000567387">
    <property type="component" value="Unassembled WGS sequence"/>
</dbReference>
<protein>
    <submittedName>
        <fullName evidence="1">Uncharacterized protein</fullName>
    </submittedName>
</protein>
<dbReference type="RefSeq" id="WP_094122483.1">
    <property type="nucleotide sequence ID" value="NZ_BGXF01000017.1"/>
</dbReference>
<accession>A0A828HAZ0</accession>
<evidence type="ECO:0000313" key="2">
    <source>
        <dbReference type="Proteomes" id="UP000567387"/>
    </source>
</evidence>
<dbReference type="EMBL" id="AASCBU010000020">
    <property type="protein sequence ID" value="EFA8785767.1"/>
    <property type="molecule type" value="Genomic_DNA"/>
</dbReference>
<name>A0A828HAZ0_ECOLX</name>
<sequence>MSPSFIAEYSKVLSDFPECEAREKIRVGYMVNSDFSVLRLTEWSLIGSNYDYCLTVSFVGDPDADWLQEHAMDLDEHGYSEAEIVHSVRELVGDEQEDDDGIQIARFVYKRFQFRSQKGSHLGVQIKGAFVTPSKEQKGLARRVYNFLLNWHDHVVCDDHQTVYGARIWAVGMLLVGRVQIYDNLNKEFIDVLVEGGIGQNGVKPWDALLLNSEAQLRHWNPMAVSIDPSSQILTIISKEDRHIEVGVTTFDARSTNH</sequence>
<comment type="caution">
    <text evidence="1">The sequence shown here is derived from an EMBL/GenBank/DDBJ whole genome shotgun (WGS) entry which is preliminary data.</text>
</comment>
<gene>
    <name evidence="1" type="ORF">C2R31_003640</name>
</gene>